<dbReference type="OMA" id="KLHVPMV"/>
<keyword evidence="8" id="KW-0539">Nucleus</keyword>
<evidence type="ECO:0000256" key="1">
    <source>
        <dbReference type="ARBA" id="ARBA00004604"/>
    </source>
</evidence>
<dbReference type="GO" id="GO:0034511">
    <property type="term" value="F:U3 snoRNA binding"/>
    <property type="evidence" value="ECO:0007669"/>
    <property type="project" value="TreeGrafter"/>
</dbReference>
<reference evidence="13" key="2">
    <citation type="submission" date="2022-06" db="UniProtKB">
        <authorList>
            <consortium name="EnsemblMetazoa"/>
        </authorList>
    </citation>
    <scope>IDENTIFICATION</scope>
</reference>
<dbReference type="InterPro" id="IPR039761">
    <property type="entry name" value="Bms1/Tsr1"/>
</dbReference>
<sequence>MADEFDDKKKEHRKPHSGRKAEKKVLKKKLDQDEASARKRNPKAFAINSVVNAQRRFRRAQDLDTKKQHIPLVDRTPLEPPPIIVAVVGPPKVGKTTLINGIIKNFTRQPLTTINGPVTIVSGKRRRITLIECNNDINSMIDLAKVADLVLLMIDASFGFEMEIFEFLNICQVHGMPKVMGVLSHLDMLKNNKTLKRTKKLLKHRFWTEVYAGAKLFYLSGVHRGEYVRNEVKNLGRFISVMKFRPLTWQTSHSYVLVDRMEDLTPPESIRQNVKCDRRVSLYGFVRGIPMNKQSSVHIPGCGDSPIYDMCYLPDPCPLPEKLKKRSLVDKERLVYAPFSGVGGIVYDKDAVYVELGGSHSHSKIMNNTQDDTPGRELVNNIVETQDTLDQKIDRSEVQIFSNTEPIVSTDFVENDDNDMEEALSVTNVTDPNDGRNRRKVMFRSDDMKFSDLDESDTEDDDDGDDDDDDDYKSDSDIEDINPVSEENIDSDSEWTDSEDETENKKDTAENSRFYGQSFGKENEIRKRIAYELAKLDKINQESNISTWNEQEEQDYSDDNIEYDEDSDTEDNSDGDGDKEDIIKDKESDENNVDDKDPKINSVIKLSKKNLLETDGDSTLNWKKNLSQKATNAYYERQNSVANLWKLVYGDEVNEQKNDDKLNDDEDELGGLFRMSSMKNIKKQKEKEDMNTEDASKFNVDHHHDWSSSEVCGSIKDMFVTGKWSRDEDATALLEDDNEELYGDFEDLETGEKVEGQDFDSDNDSVVEKPNKPLTEDELIEKKKKLKEQFDENYDDKEGGPSTYYDELKEEASKQAQLNKSQFEGMDDEIRVQLEGYRAGMYVRVELDAMPCELVSNFDPSYPLILGGLQSGEENIGFLKVRIKKHRWYNKILKNRDPVIISMGWRRFQTLPIFSKQEDNMRHRMLKYTPEHVMCMAHFWGPMTRPGTGFLTVQNLSTQQAGFRITATGTVVDTDQSTQVTKKLKLTGSPLKIYKRTAFIKDMFNSTLEVTKFEGARIKTVSGIRGQIKKACPKPEGSFRATFEDKIKISDIVFCRTWYNVEVPKLYNPVTSLLLPLNEKNSWRGMKTTGQLKREQGIKGLPQNDSMYTPIHRSMKHFKPLKLSKNLQAQLPYVDKPKTLATAKLDLKKQRVAVVRDGHEEQVASLMKMIRTTYKEKKRKDRKDMRVRVRQHKKDIQTEVRAKYKRDQQKKKAVMRKRSKMSSTK</sequence>
<evidence type="ECO:0000256" key="6">
    <source>
        <dbReference type="ARBA" id="ARBA00022840"/>
    </source>
</evidence>
<evidence type="ECO:0000256" key="11">
    <source>
        <dbReference type="SAM" id="MobiDB-lite"/>
    </source>
</evidence>
<dbReference type="GO" id="GO:0000462">
    <property type="term" value="P:maturation of SSU-rRNA from tricistronic rRNA transcript (SSU-rRNA, 5.8S rRNA, LSU-rRNA)"/>
    <property type="evidence" value="ECO:0007669"/>
    <property type="project" value="TreeGrafter"/>
</dbReference>
<dbReference type="PANTHER" id="PTHR12858">
    <property type="entry name" value="RIBOSOME BIOGENESIS PROTEIN"/>
    <property type="match status" value="1"/>
</dbReference>
<evidence type="ECO:0000256" key="10">
    <source>
        <dbReference type="ARBA" id="ARBA00061391"/>
    </source>
</evidence>
<dbReference type="InterPro" id="IPR037875">
    <property type="entry name" value="Bms1_N"/>
</dbReference>
<dbReference type="OrthoDB" id="10260897at2759"/>
<dbReference type="GO" id="GO:0003924">
    <property type="term" value="F:GTPase activity"/>
    <property type="evidence" value="ECO:0007669"/>
    <property type="project" value="TreeGrafter"/>
</dbReference>
<dbReference type="GO" id="GO:0005654">
    <property type="term" value="C:nucleoplasm"/>
    <property type="evidence" value="ECO:0007669"/>
    <property type="project" value="UniProtKB-ARBA"/>
</dbReference>
<keyword evidence="2" id="KW-0690">Ribosome biogenesis</keyword>
<dbReference type="PROSITE" id="PS51714">
    <property type="entry name" value="G_BMS1"/>
    <property type="match status" value="1"/>
</dbReference>
<feature type="compositionally biased region" description="Acidic residues" evidence="11">
    <location>
        <begin position="487"/>
        <end position="502"/>
    </location>
</feature>
<feature type="region of interest" description="Disordered" evidence="11">
    <location>
        <begin position="755"/>
        <end position="775"/>
    </location>
</feature>
<dbReference type="GO" id="GO:0032040">
    <property type="term" value="C:small-subunit processome"/>
    <property type="evidence" value="ECO:0007669"/>
    <property type="project" value="UniProtKB-ARBA"/>
</dbReference>
<evidence type="ECO:0000256" key="9">
    <source>
        <dbReference type="ARBA" id="ARBA00049117"/>
    </source>
</evidence>
<dbReference type="InterPro" id="IPR012948">
    <property type="entry name" value="AARP2CN"/>
</dbReference>
<dbReference type="InterPro" id="IPR027417">
    <property type="entry name" value="P-loop_NTPase"/>
</dbReference>
<evidence type="ECO:0000256" key="7">
    <source>
        <dbReference type="ARBA" id="ARBA00023134"/>
    </source>
</evidence>
<comment type="subcellular location">
    <subcellularLocation>
        <location evidence="1">Nucleus</location>
        <location evidence="1">Nucleolus</location>
    </subcellularLocation>
</comment>
<dbReference type="GO" id="GO:0030686">
    <property type="term" value="C:90S preribosome"/>
    <property type="evidence" value="ECO:0007669"/>
    <property type="project" value="TreeGrafter"/>
</dbReference>
<feature type="region of interest" description="Disordered" evidence="11">
    <location>
        <begin position="539"/>
        <end position="600"/>
    </location>
</feature>
<dbReference type="RefSeq" id="XP_001951128.1">
    <property type="nucleotide sequence ID" value="XM_001951093.4"/>
</dbReference>
<feature type="compositionally biased region" description="Acidic residues" evidence="11">
    <location>
        <begin position="550"/>
        <end position="579"/>
    </location>
</feature>
<dbReference type="FunFam" id="3.40.50.300:FF:000105">
    <property type="entry name" value="BMS1 ribosome biogenesis factor"/>
    <property type="match status" value="1"/>
</dbReference>
<dbReference type="InterPro" id="IPR007034">
    <property type="entry name" value="BMS1_TSR1_C"/>
</dbReference>
<evidence type="ECO:0000259" key="12">
    <source>
        <dbReference type="PROSITE" id="PS51714"/>
    </source>
</evidence>
<feature type="region of interest" description="Disordered" evidence="11">
    <location>
        <begin position="1"/>
        <end position="41"/>
    </location>
</feature>
<feature type="domain" description="Bms1-type G" evidence="12">
    <location>
        <begin position="80"/>
        <end position="245"/>
    </location>
</feature>
<evidence type="ECO:0000256" key="5">
    <source>
        <dbReference type="ARBA" id="ARBA00022801"/>
    </source>
</evidence>
<feature type="compositionally biased region" description="Basic and acidic residues" evidence="11">
    <location>
        <begin position="580"/>
        <end position="599"/>
    </location>
</feature>
<dbReference type="GeneID" id="100169539"/>
<organism evidence="13 14">
    <name type="scientific">Acyrthosiphon pisum</name>
    <name type="common">Pea aphid</name>
    <dbReference type="NCBI Taxonomy" id="7029"/>
    <lineage>
        <taxon>Eukaryota</taxon>
        <taxon>Metazoa</taxon>
        <taxon>Ecdysozoa</taxon>
        <taxon>Arthropoda</taxon>
        <taxon>Hexapoda</taxon>
        <taxon>Insecta</taxon>
        <taxon>Pterygota</taxon>
        <taxon>Neoptera</taxon>
        <taxon>Paraneoptera</taxon>
        <taxon>Hemiptera</taxon>
        <taxon>Sternorrhyncha</taxon>
        <taxon>Aphidomorpha</taxon>
        <taxon>Aphidoidea</taxon>
        <taxon>Aphididae</taxon>
        <taxon>Macrosiphini</taxon>
        <taxon>Acyrthosiphon</taxon>
    </lineage>
</organism>
<dbReference type="PANTHER" id="PTHR12858:SF2">
    <property type="entry name" value="RIBOSOME BIOGENESIS PROTEIN BMS1 HOMOLOG"/>
    <property type="match status" value="1"/>
</dbReference>
<evidence type="ECO:0000313" key="13">
    <source>
        <dbReference type="EnsemblMetazoa" id="XP_001951128.1"/>
    </source>
</evidence>
<evidence type="ECO:0000256" key="4">
    <source>
        <dbReference type="ARBA" id="ARBA00022741"/>
    </source>
</evidence>
<dbReference type="SUPFAM" id="SSF52540">
    <property type="entry name" value="P-loop containing nucleoside triphosphate hydrolases"/>
    <property type="match status" value="1"/>
</dbReference>
<feature type="region of interest" description="Disordered" evidence="11">
    <location>
        <begin position="450"/>
        <end position="521"/>
    </location>
</feature>
<keyword evidence="14" id="KW-1185">Reference proteome</keyword>
<keyword evidence="5" id="KW-0378">Hydrolase</keyword>
<reference evidence="14" key="1">
    <citation type="submission" date="2010-06" db="EMBL/GenBank/DDBJ databases">
        <authorList>
            <person name="Jiang H."/>
            <person name="Abraham K."/>
            <person name="Ali S."/>
            <person name="Alsbrooks S.L."/>
            <person name="Anim B.N."/>
            <person name="Anosike U.S."/>
            <person name="Attaway T."/>
            <person name="Bandaranaike D.P."/>
            <person name="Battles P.K."/>
            <person name="Bell S.N."/>
            <person name="Bell A.V."/>
            <person name="Beltran B."/>
            <person name="Bickham C."/>
            <person name="Bustamante Y."/>
            <person name="Caleb T."/>
            <person name="Canada A."/>
            <person name="Cardenas V."/>
            <person name="Carter K."/>
            <person name="Chacko J."/>
            <person name="Chandrabose M.N."/>
            <person name="Chavez D."/>
            <person name="Chavez A."/>
            <person name="Chen L."/>
            <person name="Chu H.-S."/>
            <person name="Claassen K.J."/>
            <person name="Cockrell R."/>
            <person name="Collins M."/>
            <person name="Cooper J.A."/>
            <person name="Cree A."/>
            <person name="Curry S.M."/>
            <person name="Da Y."/>
            <person name="Dao M.D."/>
            <person name="Das B."/>
            <person name="Davila M.-L."/>
            <person name="Davy-Carroll L."/>
            <person name="Denson S."/>
            <person name="Dinh H."/>
            <person name="Ebong V.E."/>
            <person name="Edwards J.R."/>
            <person name="Egan A."/>
            <person name="El-Daye J."/>
            <person name="Escobedo L."/>
            <person name="Fernandez S."/>
            <person name="Fernando P.R."/>
            <person name="Flagg N."/>
            <person name="Forbes L.D."/>
            <person name="Fowler R.G."/>
            <person name="Fu Q."/>
            <person name="Gabisi R.A."/>
            <person name="Ganer J."/>
            <person name="Garbino Pronczuk A."/>
            <person name="Garcia R.M."/>
            <person name="Garner T."/>
            <person name="Garrett T.E."/>
            <person name="Gonzalez D.A."/>
            <person name="Hamid H."/>
            <person name="Hawkins E.S."/>
            <person name="Hirani K."/>
            <person name="Hogues M.E."/>
            <person name="Hollins B."/>
            <person name="Hsiao C.-H."/>
            <person name="Jabil R."/>
            <person name="James M.L."/>
            <person name="Jhangiani S.N."/>
            <person name="Johnson B."/>
            <person name="Johnson Q."/>
            <person name="Joshi V."/>
            <person name="Kalu J.B."/>
            <person name="Kam C."/>
            <person name="Kashfia A."/>
            <person name="Keebler J."/>
            <person name="Kisamo H."/>
            <person name="Kovar C.L."/>
            <person name="Lago L.A."/>
            <person name="Lai C.-Y."/>
            <person name="Laidlaw J."/>
            <person name="Lara F."/>
            <person name="Le T.-K."/>
            <person name="Lee S.L."/>
            <person name="Legall F.H."/>
            <person name="Lemon S.J."/>
            <person name="Lewis L.R."/>
            <person name="Li B."/>
            <person name="Liu Y."/>
            <person name="Liu Y.-S."/>
            <person name="Lopez J."/>
            <person name="Lozado R.J."/>
            <person name="Lu J."/>
            <person name="Madu R.C."/>
            <person name="Maheshwari M."/>
            <person name="Maheshwari R."/>
            <person name="Malloy K."/>
            <person name="Martinez E."/>
            <person name="Mathew T."/>
            <person name="Mercado I.C."/>
            <person name="Mercado C."/>
            <person name="Meyer B."/>
            <person name="Montgomery K."/>
            <person name="Morgan M.B."/>
            <person name="Munidasa M."/>
            <person name="Nazareth L.V."/>
            <person name="Nelson J."/>
            <person name="Ng B.M."/>
            <person name="Nguyen N.B."/>
            <person name="Nguyen P.Q."/>
            <person name="Nguyen T."/>
            <person name="Obregon M."/>
            <person name="Okwuonu G.O."/>
            <person name="Onwere C.G."/>
            <person name="Orozco G."/>
            <person name="Parra A."/>
            <person name="Patel S."/>
            <person name="Patil S."/>
            <person name="Perez A."/>
            <person name="Perez Y."/>
            <person name="Pham C."/>
            <person name="Primus E.L."/>
            <person name="Pu L.-L."/>
            <person name="Puazo M."/>
            <person name="Qin X."/>
            <person name="Quiroz J.B."/>
            <person name="Reese J."/>
            <person name="Richards S."/>
            <person name="Rives C.M."/>
            <person name="Robberts R."/>
            <person name="Ruiz S.J."/>
            <person name="Ruiz M.J."/>
            <person name="Santibanez J."/>
            <person name="Schneider B.W."/>
            <person name="Sisson I."/>
            <person name="Smith M."/>
            <person name="Sodergren E."/>
            <person name="Song X.-Z."/>
            <person name="Song B.B."/>
            <person name="Summersgill H."/>
            <person name="Thelus R."/>
            <person name="Thornton R.D."/>
            <person name="Trejos Z.Y."/>
            <person name="Usmani K."/>
            <person name="Vattathil S."/>
            <person name="Villasana D."/>
            <person name="Walker D.L."/>
            <person name="Wang S."/>
            <person name="Wang K."/>
            <person name="White C.S."/>
            <person name="Williams A.C."/>
            <person name="Williamson J."/>
            <person name="Wilson K."/>
            <person name="Woghiren I.O."/>
            <person name="Woodworth J.R."/>
            <person name="Worley K.C."/>
            <person name="Wright R.A."/>
            <person name="Wu W."/>
            <person name="Young L."/>
            <person name="Zhang L."/>
            <person name="Zhang J."/>
            <person name="Zhu Y."/>
            <person name="Muzny D.M."/>
            <person name="Weinstock G."/>
            <person name="Gibbs R.A."/>
        </authorList>
    </citation>
    <scope>NUCLEOTIDE SEQUENCE [LARGE SCALE GENOMIC DNA]</scope>
    <source>
        <strain evidence="14">LSR1</strain>
    </source>
</reference>
<dbReference type="SMART" id="SM00785">
    <property type="entry name" value="AARP2CN"/>
    <property type="match status" value="1"/>
</dbReference>
<dbReference type="EnsemblMetazoa" id="XM_001951093.5">
    <property type="protein sequence ID" value="XP_001951128.1"/>
    <property type="gene ID" value="LOC100169539"/>
</dbReference>
<dbReference type="InterPro" id="IPR030387">
    <property type="entry name" value="G_Bms1/Tsr1_dom"/>
</dbReference>
<name>A0A8R1W5D0_ACYPI</name>
<keyword evidence="4" id="KW-0547">Nucleotide-binding</keyword>
<dbReference type="CDD" id="cd01882">
    <property type="entry name" value="BMS1"/>
    <property type="match status" value="1"/>
</dbReference>
<dbReference type="Pfam" id="PF08142">
    <property type="entry name" value="AARP2CN"/>
    <property type="match status" value="1"/>
</dbReference>
<evidence type="ECO:0000256" key="8">
    <source>
        <dbReference type="ARBA" id="ARBA00023242"/>
    </source>
</evidence>
<dbReference type="GO" id="GO:0005524">
    <property type="term" value="F:ATP binding"/>
    <property type="evidence" value="ECO:0007669"/>
    <property type="project" value="UniProtKB-KW"/>
</dbReference>
<dbReference type="Gene3D" id="3.40.50.300">
    <property type="entry name" value="P-loop containing nucleotide triphosphate hydrolases"/>
    <property type="match status" value="1"/>
</dbReference>
<feature type="compositionally biased region" description="Basic and acidic residues" evidence="11">
    <location>
        <begin position="19"/>
        <end position="37"/>
    </location>
</feature>
<keyword evidence="3" id="KW-0597">Phosphoprotein</keyword>
<keyword evidence="7" id="KW-0342">GTP-binding</keyword>
<protein>
    <recommendedName>
        <fullName evidence="12">Bms1-type G domain-containing protein</fullName>
    </recommendedName>
</protein>
<accession>A0A8R1W5D0</accession>
<dbReference type="GO" id="GO:0000479">
    <property type="term" value="P:endonucleolytic cleavage of tricistronic rRNA transcript (SSU-rRNA, 5.8S rRNA, LSU-rRNA)"/>
    <property type="evidence" value="ECO:0007669"/>
    <property type="project" value="TreeGrafter"/>
</dbReference>
<dbReference type="Proteomes" id="UP000007819">
    <property type="component" value="Chromosome A1"/>
</dbReference>
<comment type="catalytic activity">
    <reaction evidence="9">
        <text>GTP + H2O = GDP + phosphate + H(+)</text>
        <dbReference type="Rhea" id="RHEA:19669"/>
        <dbReference type="ChEBI" id="CHEBI:15377"/>
        <dbReference type="ChEBI" id="CHEBI:15378"/>
        <dbReference type="ChEBI" id="CHEBI:37565"/>
        <dbReference type="ChEBI" id="CHEBI:43474"/>
        <dbReference type="ChEBI" id="CHEBI:58189"/>
    </reaction>
    <physiologicalReaction direction="left-to-right" evidence="9">
        <dbReference type="Rhea" id="RHEA:19670"/>
    </physiologicalReaction>
</comment>
<feature type="compositionally biased region" description="Basic and acidic residues" evidence="11">
    <location>
        <begin position="766"/>
        <end position="775"/>
    </location>
</feature>
<evidence type="ECO:0000256" key="2">
    <source>
        <dbReference type="ARBA" id="ARBA00022517"/>
    </source>
</evidence>
<dbReference type="AlphaFoldDB" id="A0A8R1W5D0"/>
<dbReference type="GO" id="GO:0005525">
    <property type="term" value="F:GTP binding"/>
    <property type="evidence" value="ECO:0007669"/>
    <property type="project" value="UniProtKB-KW"/>
</dbReference>
<dbReference type="KEGG" id="api:100169539"/>
<evidence type="ECO:0000256" key="3">
    <source>
        <dbReference type="ARBA" id="ARBA00022553"/>
    </source>
</evidence>
<dbReference type="Pfam" id="PF04950">
    <property type="entry name" value="RIBIOP_C"/>
    <property type="match status" value="1"/>
</dbReference>
<evidence type="ECO:0000313" key="14">
    <source>
        <dbReference type="Proteomes" id="UP000007819"/>
    </source>
</evidence>
<keyword evidence="6" id="KW-0067">ATP-binding</keyword>
<proteinExistence type="inferred from homology"/>
<feature type="region of interest" description="Disordered" evidence="11">
    <location>
        <begin position="1175"/>
        <end position="1225"/>
    </location>
</feature>
<dbReference type="SMART" id="SM01362">
    <property type="entry name" value="DUF663"/>
    <property type="match status" value="1"/>
</dbReference>
<feature type="compositionally biased region" description="Basic residues" evidence="11">
    <location>
        <begin position="1208"/>
        <end position="1225"/>
    </location>
</feature>
<comment type="similarity">
    <text evidence="10">Belongs to the TRAFAC class translation factor GTPase superfamily. Bms1-like GTPase family. BMS1 subfamily.</text>
</comment>
<feature type="compositionally biased region" description="Acidic residues" evidence="11">
    <location>
        <begin position="453"/>
        <end position="480"/>
    </location>
</feature>
<feature type="compositionally biased region" description="Basic and acidic residues" evidence="11">
    <location>
        <begin position="1194"/>
        <end position="1207"/>
    </location>
</feature>